<evidence type="ECO:0000313" key="4">
    <source>
        <dbReference type="Proteomes" id="UP000182624"/>
    </source>
</evidence>
<dbReference type="eggNOG" id="COG1266">
    <property type="taxonomic scope" value="Bacteria"/>
</dbReference>
<name>A0A1I5X283_9FIRM</name>
<evidence type="ECO:0000256" key="1">
    <source>
        <dbReference type="SAM" id="Phobius"/>
    </source>
</evidence>
<dbReference type="PANTHER" id="PTHR36435">
    <property type="entry name" value="SLR1288 PROTEIN"/>
    <property type="match status" value="1"/>
</dbReference>
<keyword evidence="4" id="KW-1185">Reference proteome</keyword>
<feature type="transmembrane region" description="Helical" evidence="1">
    <location>
        <begin position="164"/>
        <end position="182"/>
    </location>
</feature>
<sequence length="208" mass="22651">MSKHLVRNTVLATVTVLLFYFAQGAAVVMGQLEGLKAITAQAAIIWSCALVAIAFFLVKDHSLRGLGFQKPVSGMATRFLYYVPLIIVALAAFAGGIMSDDSGLFIPNLIFTLGIGLTEELYFRGIICNMWKEKETKAIIISSVLFGMSHLLNVMGGAGLAETLLQMAFAFTYGVVMAFVILRTKSIWPCILLHAFHDFCGFITNEAV</sequence>
<gene>
    <name evidence="3" type="ORF">SAMN04487928_12745</name>
</gene>
<dbReference type="AlphaFoldDB" id="A0A1I5X283"/>
<dbReference type="GO" id="GO:0080120">
    <property type="term" value="P:CAAX-box protein maturation"/>
    <property type="evidence" value="ECO:0007669"/>
    <property type="project" value="UniProtKB-ARBA"/>
</dbReference>
<keyword evidence="1" id="KW-0472">Membrane</keyword>
<reference evidence="4" key="1">
    <citation type="submission" date="2016-10" db="EMBL/GenBank/DDBJ databases">
        <authorList>
            <person name="Varghese N."/>
            <person name="Submissions S."/>
        </authorList>
    </citation>
    <scope>NUCLEOTIDE SEQUENCE [LARGE SCALE GENOMIC DNA]</scope>
    <source>
        <strain evidence="4">P18</strain>
    </source>
</reference>
<dbReference type="InterPro" id="IPR003675">
    <property type="entry name" value="Rce1/LyrA-like_dom"/>
</dbReference>
<feature type="transmembrane region" description="Helical" evidence="1">
    <location>
        <begin position="40"/>
        <end position="58"/>
    </location>
</feature>
<feature type="domain" description="CAAX prenyl protease 2/Lysostaphin resistance protein A-like" evidence="2">
    <location>
        <begin position="106"/>
        <end position="199"/>
    </location>
</feature>
<accession>A0A1I5X283</accession>
<dbReference type="InterPro" id="IPR052710">
    <property type="entry name" value="CAAX_protease"/>
</dbReference>
<dbReference type="PANTHER" id="PTHR36435:SF1">
    <property type="entry name" value="CAAX AMINO TERMINAL PROTEASE FAMILY PROTEIN"/>
    <property type="match status" value="1"/>
</dbReference>
<dbReference type="Pfam" id="PF02517">
    <property type="entry name" value="Rce1-like"/>
    <property type="match status" value="1"/>
</dbReference>
<dbReference type="Proteomes" id="UP000182624">
    <property type="component" value="Unassembled WGS sequence"/>
</dbReference>
<feature type="transmembrane region" description="Helical" evidence="1">
    <location>
        <begin position="138"/>
        <end position="158"/>
    </location>
</feature>
<dbReference type="GO" id="GO:0004175">
    <property type="term" value="F:endopeptidase activity"/>
    <property type="evidence" value="ECO:0007669"/>
    <property type="project" value="UniProtKB-ARBA"/>
</dbReference>
<keyword evidence="1" id="KW-1133">Transmembrane helix</keyword>
<dbReference type="OrthoDB" id="371054at2"/>
<evidence type="ECO:0000259" key="2">
    <source>
        <dbReference type="Pfam" id="PF02517"/>
    </source>
</evidence>
<feature type="transmembrane region" description="Helical" evidence="1">
    <location>
        <begin position="104"/>
        <end position="126"/>
    </location>
</feature>
<organism evidence="3 4">
    <name type="scientific">Butyrivibrio proteoclasticus</name>
    <dbReference type="NCBI Taxonomy" id="43305"/>
    <lineage>
        <taxon>Bacteria</taxon>
        <taxon>Bacillati</taxon>
        <taxon>Bacillota</taxon>
        <taxon>Clostridia</taxon>
        <taxon>Lachnospirales</taxon>
        <taxon>Lachnospiraceae</taxon>
        <taxon>Butyrivibrio</taxon>
    </lineage>
</organism>
<keyword evidence="1" id="KW-0812">Transmembrane</keyword>
<evidence type="ECO:0000313" key="3">
    <source>
        <dbReference type="EMBL" id="SFQ26020.1"/>
    </source>
</evidence>
<dbReference type="RefSeq" id="WP_074890635.1">
    <property type="nucleotide sequence ID" value="NZ_FOXO01000027.1"/>
</dbReference>
<proteinExistence type="predicted"/>
<dbReference type="EMBL" id="FOXO01000027">
    <property type="protein sequence ID" value="SFQ26020.1"/>
    <property type="molecule type" value="Genomic_DNA"/>
</dbReference>
<protein>
    <recommendedName>
        <fullName evidence="2">CAAX prenyl protease 2/Lysostaphin resistance protein A-like domain-containing protein</fullName>
    </recommendedName>
</protein>
<feature type="transmembrane region" description="Helical" evidence="1">
    <location>
        <begin position="79"/>
        <end position="98"/>
    </location>
</feature>